<sequence>MKHTEHKSETIDGFQYDNDSQLYKATIQNIDFMMDEYTDENAEYAMKLASAYHLYLSKIMDFLLEDEAFRDDGIFPDQNKETLLPALGTPSILLLSNNDGQCSYCNQTLDDTHIISFEFSDIFDDLYDLTIEG</sequence>
<evidence type="ECO:0000313" key="2">
    <source>
        <dbReference type="Proteomes" id="UP000515856"/>
    </source>
</evidence>
<dbReference type="AlphaFoldDB" id="A0A7G9GJ10"/>
<evidence type="ECO:0000313" key="1">
    <source>
        <dbReference type="EMBL" id="QNM10792.1"/>
    </source>
</evidence>
<dbReference type="KEGG" id="ehn:H9Q80_10890"/>
<gene>
    <name evidence="1" type="ORF">H9Q80_10890</name>
</gene>
<organism evidence="1 2">
    <name type="scientific">[Eubacterium] hominis</name>
    <dbReference type="NCBI Taxonomy" id="2764325"/>
    <lineage>
        <taxon>Bacteria</taxon>
        <taxon>Bacillati</taxon>
        <taxon>Bacillota</taxon>
        <taxon>Erysipelotrichia</taxon>
        <taxon>Erysipelotrichales</taxon>
        <taxon>Erysipelotrichaceae</taxon>
        <taxon>Amedibacillus</taxon>
    </lineage>
</organism>
<reference evidence="1 2" key="1">
    <citation type="submission" date="2020-08" db="EMBL/GenBank/DDBJ databases">
        <authorList>
            <person name="Liu C."/>
            <person name="Sun Q."/>
        </authorList>
    </citation>
    <scope>NUCLEOTIDE SEQUENCE [LARGE SCALE GENOMIC DNA]</scope>
    <source>
        <strain evidence="1 2">NSJ-61</strain>
    </source>
</reference>
<accession>A0A7G9GJ10</accession>
<name>A0A7G9GJ10_9FIRM</name>
<keyword evidence="2" id="KW-1185">Reference proteome</keyword>
<proteinExistence type="predicted"/>
<dbReference type="RefSeq" id="WP_117455837.1">
    <property type="nucleotide sequence ID" value="NZ_CP060636.1"/>
</dbReference>
<dbReference type="EMBL" id="CP060636">
    <property type="protein sequence ID" value="QNM10792.1"/>
    <property type="molecule type" value="Genomic_DNA"/>
</dbReference>
<dbReference type="Proteomes" id="UP000515856">
    <property type="component" value="Chromosome"/>
</dbReference>
<protein>
    <submittedName>
        <fullName evidence="1">Uncharacterized protein</fullName>
    </submittedName>
</protein>